<dbReference type="InterPro" id="IPR013154">
    <property type="entry name" value="ADH-like_N"/>
</dbReference>
<evidence type="ECO:0000256" key="1">
    <source>
        <dbReference type="ARBA" id="ARBA00022723"/>
    </source>
</evidence>
<dbReference type="PANTHER" id="PTHR43401:SF2">
    <property type="entry name" value="L-THREONINE 3-DEHYDROGENASE"/>
    <property type="match status" value="1"/>
</dbReference>
<name>M1ZGQ1_9FIRM</name>
<protein>
    <submittedName>
        <fullName evidence="7">GroES-like protein</fullName>
    </submittedName>
</protein>
<accession>M1ZGQ1</accession>
<evidence type="ECO:0000259" key="6">
    <source>
        <dbReference type="Pfam" id="PF08240"/>
    </source>
</evidence>
<evidence type="ECO:0000256" key="3">
    <source>
        <dbReference type="ARBA" id="ARBA00023002"/>
    </source>
</evidence>
<dbReference type="Gene3D" id="3.90.180.10">
    <property type="entry name" value="Medium-chain alcohol dehydrogenases, catalytic domain"/>
    <property type="match status" value="1"/>
</dbReference>
<keyword evidence="2 4" id="KW-0862">Zinc</keyword>
<dbReference type="OrthoDB" id="9769198at2"/>
<dbReference type="AlphaFoldDB" id="M1ZGQ1"/>
<dbReference type="InterPro" id="IPR036291">
    <property type="entry name" value="NAD(P)-bd_dom_sf"/>
</dbReference>
<dbReference type="InterPro" id="IPR013149">
    <property type="entry name" value="ADH-like_C"/>
</dbReference>
<dbReference type="Pfam" id="PF08240">
    <property type="entry name" value="ADH_N"/>
    <property type="match status" value="1"/>
</dbReference>
<evidence type="ECO:0000313" key="7">
    <source>
        <dbReference type="EMBL" id="SHD76289.1"/>
    </source>
</evidence>
<dbReference type="Pfam" id="PF00107">
    <property type="entry name" value="ADH_zinc_N"/>
    <property type="match status" value="1"/>
</dbReference>
<reference evidence="7 8" key="1">
    <citation type="submission" date="2016-11" db="EMBL/GenBank/DDBJ databases">
        <authorList>
            <person name="Manzoor S."/>
        </authorList>
    </citation>
    <scope>NUCLEOTIDE SEQUENCE [LARGE SCALE GENOMIC DNA]</scope>
    <source>
        <strain evidence="7">Clostridium ultunense strain Esp</strain>
    </source>
</reference>
<evidence type="ECO:0000313" key="8">
    <source>
        <dbReference type="Proteomes" id="UP000245423"/>
    </source>
</evidence>
<dbReference type="GO" id="GO:0016491">
    <property type="term" value="F:oxidoreductase activity"/>
    <property type="evidence" value="ECO:0007669"/>
    <property type="project" value="UniProtKB-KW"/>
</dbReference>
<dbReference type="SUPFAM" id="SSF50129">
    <property type="entry name" value="GroES-like"/>
    <property type="match status" value="1"/>
</dbReference>
<dbReference type="RefSeq" id="WP_005582586.1">
    <property type="nucleotide sequence ID" value="NZ_LT669839.1"/>
</dbReference>
<keyword evidence="8" id="KW-1185">Reference proteome</keyword>
<keyword evidence="1 4" id="KW-0479">Metal-binding</keyword>
<dbReference type="Gene3D" id="3.40.50.720">
    <property type="entry name" value="NAD(P)-binding Rossmann-like Domain"/>
    <property type="match status" value="1"/>
</dbReference>
<dbReference type="HOGENOM" id="CLU_026673_11_0_9"/>
<organism evidence="7 8">
    <name type="scientific">[Clostridium] ultunense Esp</name>
    <dbReference type="NCBI Taxonomy" id="1288971"/>
    <lineage>
        <taxon>Bacteria</taxon>
        <taxon>Bacillati</taxon>
        <taxon>Bacillota</taxon>
        <taxon>Tissierellia</taxon>
        <taxon>Tissierellales</taxon>
        <taxon>Tepidimicrobiaceae</taxon>
        <taxon>Schnuerera</taxon>
    </lineage>
</organism>
<dbReference type="PROSITE" id="PS00059">
    <property type="entry name" value="ADH_ZINC"/>
    <property type="match status" value="1"/>
</dbReference>
<dbReference type="InterPro" id="IPR050129">
    <property type="entry name" value="Zn_alcohol_dh"/>
</dbReference>
<dbReference type="GO" id="GO:0008270">
    <property type="term" value="F:zinc ion binding"/>
    <property type="evidence" value="ECO:0007669"/>
    <property type="project" value="InterPro"/>
</dbReference>
<sequence>MTVDKMRFAVLTKAKVAEVHERPLPEIGDYQVLVKQEACNICTTDYGQWLGLREHQPYPMAGGHEGAGVIVKKGAKVRDDLEIGDKVAIAYNYCGECDPCKSGATSECTQVKHEPSEDGYYGNFGFADYCVRDSRVLIKMGKDLSSSEAAFLEPLATVIKGFRKLRLKPLETVVIIGAGTMGVVNAQAARAYGCRVIITEVMEDKVKAARDMGFEVVNAKENDPVKKVRELTNGIGADAVIVAVGVSQANQQALEMLKRVEGRILLFAAGYPVPKLEVDSNYIHYRKMELIGTYGADMQDFIISAKLLNEKLVDMSKLVEATFPLDKIQEAYEVASDPASYRVSVLL</sequence>
<evidence type="ECO:0000259" key="5">
    <source>
        <dbReference type="Pfam" id="PF00107"/>
    </source>
</evidence>
<keyword evidence="3" id="KW-0560">Oxidoreductase</keyword>
<dbReference type="Proteomes" id="UP000245423">
    <property type="component" value="Chromosome 1"/>
</dbReference>
<dbReference type="EMBL" id="LT669839">
    <property type="protein sequence ID" value="SHD76289.1"/>
    <property type="molecule type" value="Genomic_DNA"/>
</dbReference>
<gene>
    <name evidence="7" type="ORF">CUESP1_0913</name>
</gene>
<dbReference type="PANTHER" id="PTHR43401">
    <property type="entry name" value="L-THREONINE 3-DEHYDROGENASE"/>
    <property type="match status" value="1"/>
</dbReference>
<feature type="domain" description="Alcohol dehydrogenase-like N-terminal" evidence="6">
    <location>
        <begin position="29"/>
        <end position="140"/>
    </location>
</feature>
<feature type="domain" description="Alcohol dehydrogenase-like C-terminal" evidence="5">
    <location>
        <begin position="182"/>
        <end position="302"/>
    </location>
</feature>
<proteinExistence type="inferred from homology"/>
<comment type="similarity">
    <text evidence="4">Belongs to the zinc-containing alcohol dehydrogenase family.</text>
</comment>
<comment type="cofactor">
    <cofactor evidence="4">
        <name>Zn(2+)</name>
        <dbReference type="ChEBI" id="CHEBI:29105"/>
    </cofactor>
</comment>
<evidence type="ECO:0000256" key="2">
    <source>
        <dbReference type="ARBA" id="ARBA00022833"/>
    </source>
</evidence>
<dbReference type="SUPFAM" id="SSF51735">
    <property type="entry name" value="NAD(P)-binding Rossmann-fold domains"/>
    <property type="match status" value="1"/>
</dbReference>
<dbReference type="InterPro" id="IPR002328">
    <property type="entry name" value="ADH_Zn_CS"/>
</dbReference>
<dbReference type="InterPro" id="IPR011032">
    <property type="entry name" value="GroES-like_sf"/>
</dbReference>
<evidence type="ECO:0000256" key="4">
    <source>
        <dbReference type="RuleBase" id="RU361277"/>
    </source>
</evidence>